<sequence length="63" mass="6923">MIDPQLLYLQKSDLLVHQAISLVDREQAAMILFDAAVKALTLDMDGKAAIDVARQWAAALRVS</sequence>
<keyword evidence="2" id="KW-1185">Reference proteome</keyword>
<gene>
    <name evidence="1" type="ORF">D0Z70_22465</name>
</gene>
<organism evidence="1 2">
    <name type="scientific">Sphingobium terrigena</name>
    <dbReference type="NCBI Taxonomy" id="2304063"/>
    <lineage>
        <taxon>Bacteria</taxon>
        <taxon>Pseudomonadati</taxon>
        <taxon>Pseudomonadota</taxon>
        <taxon>Alphaproteobacteria</taxon>
        <taxon>Sphingomonadales</taxon>
        <taxon>Sphingomonadaceae</taxon>
        <taxon>Sphingobium</taxon>
    </lineage>
</organism>
<dbReference type="AlphaFoldDB" id="A0A418YLD0"/>
<accession>A0A418YLD0</accession>
<name>A0A418YLD0_9SPHN</name>
<reference evidence="1 2" key="1">
    <citation type="submission" date="2018-08" db="EMBL/GenBank/DDBJ databases">
        <title>Sphingobium sp. EO9.</title>
        <authorList>
            <person name="Park Y."/>
            <person name="Kim K.H."/>
            <person name="Jeon C.O."/>
        </authorList>
    </citation>
    <scope>NUCLEOTIDE SEQUENCE [LARGE SCALE GENOMIC DNA]</scope>
    <source>
        <strain evidence="1 2">EO9</strain>
    </source>
</reference>
<evidence type="ECO:0000313" key="2">
    <source>
        <dbReference type="Proteomes" id="UP000283469"/>
    </source>
</evidence>
<proteinExistence type="predicted"/>
<comment type="caution">
    <text evidence="1">The sequence shown here is derived from an EMBL/GenBank/DDBJ whole genome shotgun (WGS) entry which is preliminary data.</text>
</comment>
<dbReference type="Proteomes" id="UP000283469">
    <property type="component" value="Unassembled WGS sequence"/>
</dbReference>
<dbReference type="EMBL" id="QVRA01000039">
    <property type="protein sequence ID" value="RJG51797.1"/>
    <property type="molecule type" value="Genomic_DNA"/>
</dbReference>
<protein>
    <submittedName>
        <fullName evidence="1">Uncharacterized protein</fullName>
    </submittedName>
</protein>
<evidence type="ECO:0000313" key="1">
    <source>
        <dbReference type="EMBL" id="RJG51797.1"/>
    </source>
</evidence>
<dbReference type="RefSeq" id="WP_119750233.1">
    <property type="nucleotide sequence ID" value="NZ_QVRA01000039.1"/>
</dbReference>